<evidence type="ECO:0000256" key="4">
    <source>
        <dbReference type="ARBA" id="ARBA00037164"/>
    </source>
</evidence>
<evidence type="ECO:0000313" key="8">
    <source>
        <dbReference type="EMBL" id="OYT00142.1"/>
    </source>
</evidence>
<keyword evidence="1" id="KW-0963">Cytoplasm</keyword>
<feature type="modified residue" description="4-aspartylphosphate" evidence="5">
    <location>
        <position position="64"/>
    </location>
</feature>
<keyword evidence="5" id="KW-0597">Phosphoprotein</keyword>
<dbReference type="GO" id="GO:0000156">
    <property type="term" value="F:phosphorelay response regulator activity"/>
    <property type="evidence" value="ECO:0007669"/>
    <property type="project" value="InterPro"/>
</dbReference>
<evidence type="ECO:0000256" key="3">
    <source>
        <dbReference type="ARBA" id="ARBA00023159"/>
    </source>
</evidence>
<gene>
    <name evidence="8" type="ORF">CBG21_10625</name>
</gene>
<dbReference type="InterPro" id="IPR001789">
    <property type="entry name" value="Sig_transdc_resp-reg_receiver"/>
</dbReference>
<accession>A0A256V9K6</accession>
<dbReference type="InterPro" id="IPR007492">
    <property type="entry name" value="LytTR_DNA-bd_dom"/>
</dbReference>
<evidence type="ECO:0000259" key="7">
    <source>
        <dbReference type="PROSITE" id="PS50930"/>
    </source>
</evidence>
<dbReference type="PROSITE" id="PS50930">
    <property type="entry name" value="HTH_LYTTR"/>
    <property type="match status" value="1"/>
</dbReference>
<dbReference type="AlphaFoldDB" id="A0A256V9K6"/>
<evidence type="ECO:0000256" key="2">
    <source>
        <dbReference type="ARBA" id="ARBA00023012"/>
    </source>
</evidence>
<organism evidence="8 9">
    <name type="scientific">Limosilactobacillus reuteri</name>
    <name type="common">Lactobacillus reuteri</name>
    <dbReference type="NCBI Taxonomy" id="1598"/>
    <lineage>
        <taxon>Bacteria</taxon>
        <taxon>Bacillati</taxon>
        <taxon>Bacillota</taxon>
        <taxon>Bacilli</taxon>
        <taxon>Lactobacillales</taxon>
        <taxon>Lactobacillaceae</taxon>
        <taxon>Limosilactobacillus</taxon>
    </lineage>
</organism>
<feature type="domain" description="HTH LytTR-type" evidence="7">
    <location>
        <begin position="149"/>
        <end position="253"/>
    </location>
</feature>
<comment type="caution">
    <text evidence="8">The sequence shown here is derived from an EMBL/GenBank/DDBJ whole genome shotgun (WGS) entry which is preliminary data.</text>
</comment>
<dbReference type="SUPFAM" id="SSF52172">
    <property type="entry name" value="CheY-like"/>
    <property type="match status" value="1"/>
</dbReference>
<keyword evidence="3" id="KW-0010">Activator</keyword>
<comment type="function">
    <text evidence="4">Required for high-level post-exponential phase expression of a series of secreted proteins.</text>
</comment>
<protein>
    <submittedName>
        <fullName evidence="8">Uncharacterized protein</fullName>
    </submittedName>
</protein>
<dbReference type="InterPro" id="IPR011006">
    <property type="entry name" value="CheY-like_superfamily"/>
</dbReference>
<evidence type="ECO:0000256" key="1">
    <source>
        <dbReference type="ARBA" id="ARBA00022490"/>
    </source>
</evidence>
<reference evidence="9" key="1">
    <citation type="submission" date="2017-05" db="EMBL/GenBank/DDBJ databases">
        <authorList>
            <person name="Lin X.B."/>
            <person name="Stothard P."/>
            <person name="Tasseva G."/>
            <person name="Walter J."/>
        </authorList>
    </citation>
    <scope>NUCLEOTIDE SEQUENCE [LARGE SCALE GENOMIC DNA]</scope>
    <source>
        <strain evidence="9">103v</strain>
    </source>
</reference>
<dbReference type="Gene3D" id="3.40.50.2300">
    <property type="match status" value="1"/>
</dbReference>
<dbReference type="EMBL" id="NGQC01000099">
    <property type="protein sequence ID" value="OYT00142.1"/>
    <property type="molecule type" value="Genomic_DNA"/>
</dbReference>
<dbReference type="Gene3D" id="2.40.50.40">
    <property type="match status" value="1"/>
</dbReference>
<sequence>MIQTLNIVILEDEIKQREYIVNFVNRYSSFEMLDVKVVLATDDPKKILNLINHDKNSQYLFILDIELASNDITGIELAEKIRILLPFTDIVFLTSHEELAMLTLERRISPLNYILKNKESNFIESSIRKDIRLTLNRITKVNKINNDQFAYKIRNRYYTIPLNEIYFFESVPNKVNRVILHAKNKLLEISSNLKQIEEDQSIFFRCHKSYSIQVNNVKYYDPNLFKVYFDDDKQIFCPVAVRKVRQLKKVLRHDKS</sequence>
<dbReference type="SMART" id="SM00448">
    <property type="entry name" value="REC"/>
    <property type="match status" value="1"/>
</dbReference>
<evidence type="ECO:0000256" key="5">
    <source>
        <dbReference type="PROSITE-ProRule" id="PRU00169"/>
    </source>
</evidence>
<dbReference type="InterPro" id="IPR046947">
    <property type="entry name" value="LytR-like"/>
</dbReference>
<feature type="domain" description="Response regulatory" evidence="6">
    <location>
        <begin position="6"/>
        <end position="131"/>
    </location>
</feature>
<dbReference type="PANTHER" id="PTHR37299">
    <property type="entry name" value="TRANSCRIPTIONAL REGULATOR-RELATED"/>
    <property type="match status" value="1"/>
</dbReference>
<reference evidence="8 9" key="2">
    <citation type="submission" date="2017-09" db="EMBL/GenBank/DDBJ databases">
        <title>Tripartite evolution among Lactobacillus johnsonii, Lactobacillus taiwanensis, Lactobacillus reuteri and their rodent host.</title>
        <authorList>
            <person name="Wang T."/>
            <person name="Knowles S."/>
            <person name="Cheng C."/>
        </authorList>
    </citation>
    <scope>NUCLEOTIDE SEQUENCE [LARGE SCALE GENOMIC DNA]</scope>
    <source>
        <strain evidence="8 9">103v</strain>
    </source>
</reference>
<dbReference type="Pfam" id="PF04397">
    <property type="entry name" value="LytTR"/>
    <property type="match status" value="1"/>
</dbReference>
<evidence type="ECO:0000259" key="6">
    <source>
        <dbReference type="PROSITE" id="PS50110"/>
    </source>
</evidence>
<dbReference type="GO" id="GO:0003677">
    <property type="term" value="F:DNA binding"/>
    <property type="evidence" value="ECO:0007669"/>
    <property type="project" value="InterPro"/>
</dbReference>
<name>A0A256V9K6_LIMRT</name>
<evidence type="ECO:0000313" key="9">
    <source>
        <dbReference type="Proteomes" id="UP000216122"/>
    </source>
</evidence>
<dbReference type="PANTHER" id="PTHR37299:SF3">
    <property type="entry name" value="STAGE 0 SPORULATION PROTEIN A HOMOLOG"/>
    <property type="match status" value="1"/>
</dbReference>
<dbReference type="PROSITE" id="PS50110">
    <property type="entry name" value="RESPONSE_REGULATORY"/>
    <property type="match status" value="1"/>
</dbReference>
<keyword evidence="2" id="KW-0902">Two-component regulatory system</keyword>
<proteinExistence type="predicted"/>
<dbReference type="SMART" id="SM00850">
    <property type="entry name" value="LytTR"/>
    <property type="match status" value="1"/>
</dbReference>
<dbReference type="Proteomes" id="UP000216122">
    <property type="component" value="Unassembled WGS sequence"/>
</dbReference>